<evidence type="ECO:0000259" key="6">
    <source>
        <dbReference type="PROSITE" id="PS50977"/>
    </source>
</evidence>
<dbReference type="EMBL" id="RBDY01000016">
    <property type="protein sequence ID" value="RKN19439.1"/>
    <property type="molecule type" value="Genomic_DNA"/>
</dbReference>
<evidence type="ECO:0000256" key="2">
    <source>
        <dbReference type="ARBA" id="ARBA00023125"/>
    </source>
</evidence>
<dbReference type="InterPro" id="IPR036271">
    <property type="entry name" value="Tet_transcr_reg_TetR-rel_C_sf"/>
</dbReference>
<dbReference type="GO" id="GO:0000976">
    <property type="term" value="F:transcription cis-regulatory region binding"/>
    <property type="evidence" value="ECO:0007669"/>
    <property type="project" value="TreeGrafter"/>
</dbReference>
<dbReference type="AlphaFoldDB" id="A0A3A9W0M5"/>
<organism evidence="7 10">
    <name type="scientific">Streptomyces radicis</name>
    <dbReference type="NCBI Taxonomy" id="1750517"/>
    <lineage>
        <taxon>Bacteria</taxon>
        <taxon>Bacillati</taxon>
        <taxon>Actinomycetota</taxon>
        <taxon>Actinomycetes</taxon>
        <taxon>Kitasatosporales</taxon>
        <taxon>Streptomycetaceae</taxon>
        <taxon>Streptomyces</taxon>
    </lineage>
</organism>
<dbReference type="SUPFAM" id="SSF46689">
    <property type="entry name" value="Homeodomain-like"/>
    <property type="match status" value="1"/>
</dbReference>
<feature type="DNA-binding region" description="H-T-H motif" evidence="4">
    <location>
        <begin position="111"/>
        <end position="130"/>
    </location>
</feature>
<dbReference type="Proteomes" id="UP000268652">
    <property type="component" value="Unassembled WGS sequence"/>
</dbReference>
<gene>
    <name evidence="8" type="ORF">D7318_20140</name>
    <name evidence="7" type="ORF">D7319_20675</name>
</gene>
<feature type="region of interest" description="Disordered" evidence="5">
    <location>
        <begin position="1"/>
        <end position="68"/>
    </location>
</feature>
<dbReference type="SUPFAM" id="SSF48498">
    <property type="entry name" value="Tetracyclin repressor-like, C-terminal domain"/>
    <property type="match status" value="1"/>
</dbReference>
<dbReference type="Pfam" id="PF00440">
    <property type="entry name" value="TetR_N"/>
    <property type="match status" value="1"/>
</dbReference>
<evidence type="ECO:0000256" key="1">
    <source>
        <dbReference type="ARBA" id="ARBA00023015"/>
    </source>
</evidence>
<comment type="caution">
    <text evidence="7">The sequence shown here is derived from an EMBL/GenBank/DDBJ whole genome shotgun (WGS) entry which is preliminary data.</text>
</comment>
<evidence type="ECO:0000256" key="4">
    <source>
        <dbReference type="PROSITE-ProRule" id="PRU00335"/>
    </source>
</evidence>
<keyword evidence="9" id="KW-1185">Reference proteome</keyword>
<dbReference type="GO" id="GO:0003700">
    <property type="term" value="F:DNA-binding transcription factor activity"/>
    <property type="evidence" value="ECO:0007669"/>
    <property type="project" value="TreeGrafter"/>
</dbReference>
<proteinExistence type="predicted"/>
<accession>A0A3A9W0M5</accession>
<sequence>MHHRCDAGMTGGSNPPRGVDDSGQVSGERRCVRIRDPGAPHPCAPPPRSPPPGVRSRPPGAPGCGILMGTSQDGGCPVSAPHRLRADAARNRANILRAARSLLAAHGEAVGIDEIAREAGVAVGTLYRHFPTKADLIQAIVADLVHRILTALDEAVARIEAGGGAFAELTVLTERISEAAGVDRTIKAAVGNLGGIEADPRLAEKSGAVLARIVAAGHAEGSLHPDVTAADLMLAMTNLPGDDLPRTARRRWAQLILRGLAADPAGVAPAVRR</sequence>
<keyword evidence="2 4" id="KW-0238">DNA-binding</keyword>
<dbReference type="InterPro" id="IPR009057">
    <property type="entry name" value="Homeodomain-like_sf"/>
</dbReference>
<feature type="compositionally biased region" description="Basic and acidic residues" evidence="5">
    <location>
        <begin position="27"/>
        <end position="38"/>
    </location>
</feature>
<dbReference type="PRINTS" id="PR00455">
    <property type="entry name" value="HTHTETR"/>
</dbReference>
<dbReference type="PROSITE" id="PS50977">
    <property type="entry name" value="HTH_TETR_2"/>
    <property type="match status" value="1"/>
</dbReference>
<dbReference type="InterPro" id="IPR050109">
    <property type="entry name" value="HTH-type_TetR-like_transc_reg"/>
</dbReference>
<evidence type="ECO:0000313" key="9">
    <source>
        <dbReference type="Proteomes" id="UP000268652"/>
    </source>
</evidence>
<evidence type="ECO:0000313" key="8">
    <source>
        <dbReference type="EMBL" id="RKN19439.1"/>
    </source>
</evidence>
<reference evidence="9 10" key="1">
    <citation type="submission" date="2018-09" db="EMBL/GenBank/DDBJ databases">
        <title>Streptomyces sp. nov. DS1-2, an endophytic actinomycete isolated from roots of Dendrobium scabrilingue.</title>
        <authorList>
            <person name="Kuncharoen N."/>
            <person name="Kudo T."/>
            <person name="Ohkuma M."/>
            <person name="Yuki M."/>
            <person name="Tanasupawat S."/>
        </authorList>
    </citation>
    <scope>NUCLEOTIDE SEQUENCE [LARGE SCALE GENOMIC DNA]</scope>
    <source>
        <strain evidence="7 10">AZ1-7</strain>
        <strain evidence="8 9">DS1-2</strain>
    </source>
</reference>
<evidence type="ECO:0000313" key="10">
    <source>
        <dbReference type="Proteomes" id="UP000275024"/>
    </source>
</evidence>
<evidence type="ECO:0000256" key="5">
    <source>
        <dbReference type="SAM" id="MobiDB-lite"/>
    </source>
</evidence>
<dbReference type="Gene3D" id="1.10.357.10">
    <property type="entry name" value="Tetracycline Repressor, domain 2"/>
    <property type="match status" value="1"/>
</dbReference>
<evidence type="ECO:0000256" key="3">
    <source>
        <dbReference type="ARBA" id="ARBA00023163"/>
    </source>
</evidence>
<evidence type="ECO:0000313" key="7">
    <source>
        <dbReference type="EMBL" id="RKN06821.1"/>
    </source>
</evidence>
<dbReference type="EMBL" id="RBDX01000018">
    <property type="protein sequence ID" value="RKN06821.1"/>
    <property type="molecule type" value="Genomic_DNA"/>
</dbReference>
<feature type="compositionally biased region" description="Pro residues" evidence="5">
    <location>
        <begin position="39"/>
        <end position="53"/>
    </location>
</feature>
<keyword evidence="1" id="KW-0805">Transcription regulation</keyword>
<dbReference type="Proteomes" id="UP000275024">
    <property type="component" value="Unassembled WGS sequence"/>
</dbReference>
<feature type="domain" description="HTH tetR-type" evidence="6">
    <location>
        <begin position="89"/>
        <end position="148"/>
    </location>
</feature>
<dbReference type="PANTHER" id="PTHR30055:SF234">
    <property type="entry name" value="HTH-TYPE TRANSCRIPTIONAL REGULATOR BETI"/>
    <property type="match status" value="1"/>
</dbReference>
<dbReference type="OrthoDB" id="3192968at2"/>
<name>A0A3A9W0M5_9ACTN</name>
<protein>
    <submittedName>
        <fullName evidence="7">TetR/AcrR family transcriptional regulator</fullName>
    </submittedName>
</protein>
<keyword evidence="3" id="KW-0804">Transcription</keyword>
<dbReference type="PANTHER" id="PTHR30055">
    <property type="entry name" value="HTH-TYPE TRANSCRIPTIONAL REGULATOR RUTR"/>
    <property type="match status" value="1"/>
</dbReference>
<dbReference type="InterPro" id="IPR001647">
    <property type="entry name" value="HTH_TetR"/>
</dbReference>